<feature type="domain" description="CAAX prenyl protease 2/Lysostaphin resistance protein A-like" evidence="2">
    <location>
        <begin position="174"/>
        <end position="264"/>
    </location>
</feature>
<dbReference type="GO" id="GO:0004175">
    <property type="term" value="F:endopeptidase activity"/>
    <property type="evidence" value="ECO:0007669"/>
    <property type="project" value="UniProtKB-ARBA"/>
</dbReference>
<dbReference type="InterPro" id="IPR003675">
    <property type="entry name" value="Rce1/LyrA-like_dom"/>
</dbReference>
<name>B1ZT03_OPITP</name>
<evidence type="ECO:0000256" key="1">
    <source>
        <dbReference type="SAM" id="Phobius"/>
    </source>
</evidence>
<keyword evidence="1" id="KW-1133">Transmembrane helix</keyword>
<proteinExistence type="predicted"/>
<reference evidence="3 4" key="1">
    <citation type="journal article" date="2011" name="J. Bacteriol.">
        <title>Genome sequence of the verrucomicrobium Opitutus terrae PB90-1, an abundant inhabitant of rice paddy soil ecosystems.</title>
        <authorList>
            <person name="van Passel M.W."/>
            <person name="Kant R."/>
            <person name="Palva A."/>
            <person name="Copeland A."/>
            <person name="Lucas S."/>
            <person name="Lapidus A."/>
            <person name="Glavina del Rio T."/>
            <person name="Pitluck S."/>
            <person name="Goltsman E."/>
            <person name="Clum A."/>
            <person name="Sun H."/>
            <person name="Schmutz J."/>
            <person name="Larimer F.W."/>
            <person name="Land M.L."/>
            <person name="Hauser L."/>
            <person name="Kyrpides N."/>
            <person name="Mikhailova N."/>
            <person name="Richardson P.P."/>
            <person name="Janssen P.H."/>
            <person name="de Vos W.M."/>
            <person name="Smidt H."/>
        </authorList>
    </citation>
    <scope>NUCLEOTIDE SEQUENCE [LARGE SCALE GENOMIC DNA]</scope>
    <source>
        <strain evidence="4">DSM 11246 / JCM 15787 / PB90-1</strain>
    </source>
</reference>
<dbReference type="Pfam" id="PF02517">
    <property type="entry name" value="Rce1-like"/>
    <property type="match status" value="1"/>
</dbReference>
<evidence type="ECO:0000313" key="4">
    <source>
        <dbReference type="Proteomes" id="UP000007013"/>
    </source>
</evidence>
<accession>B1ZT03</accession>
<evidence type="ECO:0000259" key="2">
    <source>
        <dbReference type="Pfam" id="PF02517"/>
    </source>
</evidence>
<gene>
    <name evidence="3" type="ordered locus">Oter_2510</name>
</gene>
<feature type="transmembrane region" description="Helical" evidence="1">
    <location>
        <begin position="253"/>
        <end position="275"/>
    </location>
</feature>
<dbReference type="KEGG" id="ote:Oter_2510"/>
<feature type="transmembrane region" description="Helical" evidence="1">
    <location>
        <begin position="6"/>
        <end position="29"/>
    </location>
</feature>
<dbReference type="OrthoDB" id="9782250at2"/>
<dbReference type="HOGENOM" id="CLU_986376_0_0_0"/>
<dbReference type="InterPro" id="IPR052710">
    <property type="entry name" value="CAAX_protease"/>
</dbReference>
<dbReference type="AlphaFoldDB" id="B1ZT03"/>
<dbReference type="eggNOG" id="COG1266">
    <property type="taxonomic scope" value="Bacteria"/>
</dbReference>
<dbReference type="PANTHER" id="PTHR36435">
    <property type="entry name" value="SLR1288 PROTEIN"/>
    <property type="match status" value="1"/>
</dbReference>
<sequence>MPVTPFTIAVVAAELSLLLAGVILLWRVVLRPAARVEPRIAGVPRWDISLLDFLLFVFLVFAAGMVGNLVAGLAFNGLAVTTDAKTVVSSAGFQLGLLGGVALLPAGRDQSLISSVFDRRSLLSGVGAFLIALPIITLVNIAWLWLLQALGVPADQQDLLRLFSATDSVALLGVMIVLATLVAPLAEELLFRAAIFRYLRTRIPRWLALLLPGLVFAALHVNWSTHDGLASFAPLVTLAVVFSLAYEHTGRIGTAVVAHALFNLHTILILLSGVLDEAPTSF</sequence>
<keyword evidence="1" id="KW-0812">Transmembrane</keyword>
<dbReference type="EMBL" id="CP001032">
    <property type="protein sequence ID" value="ACB75792.1"/>
    <property type="molecule type" value="Genomic_DNA"/>
</dbReference>
<dbReference type="GO" id="GO:0080120">
    <property type="term" value="P:CAAX-box protein maturation"/>
    <property type="evidence" value="ECO:0007669"/>
    <property type="project" value="UniProtKB-ARBA"/>
</dbReference>
<dbReference type="PANTHER" id="PTHR36435:SF1">
    <property type="entry name" value="CAAX AMINO TERMINAL PROTEASE FAMILY PROTEIN"/>
    <property type="match status" value="1"/>
</dbReference>
<feature type="transmembrane region" description="Helical" evidence="1">
    <location>
        <begin position="87"/>
        <end position="106"/>
    </location>
</feature>
<organism evidence="3 4">
    <name type="scientific">Opitutus terrae (strain DSM 11246 / JCM 15787 / PB90-1)</name>
    <dbReference type="NCBI Taxonomy" id="452637"/>
    <lineage>
        <taxon>Bacteria</taxon>
        <taxon>Pseudomonadati</taxon>
        <taxon>Verrucomicrobiota</taxon>
        <taxon>Opitutia</taxon>
        <taxon>Opitutales</taxon>
        <taxon>Opitutaceae</taxon>
        <taxon>Opitutus</taxon>
    </lineage>
</organism>
<keyword evidence="1" id="KW-0472">Membrane</keyword>
<feature type="transmembrane region" description="Helical" evidence="1">
    <location>
        <begin position="126"/>
        <end position="148"/>
    </location>
</feature>
<feature type="transmembrane region" description="Helical" evidence="1">
    <location>
        <begin position="168"/>
        <end position="186"/>
    </location>
</feature>
<feature type="transmembrane region" description="Helical" evidence="1">
    <location>
        <begin position="229"/>
        <end position="246"/>
    </location>
</feature>
<protein>
    <submittedName>
        <fullName evidence="3">Abortive infection protein</fullName>
    </submittedName>
</protein>
<dbReference type="STRING" id="452637.Oter_2510"/>
<feature type="transmembrane region" description="Helical" evidence="1">
    <location>
        <begin position="206"/>
        <end position="223"/>
    </location>
</feature>
<feature type="transmembrane region" description="Helical" evidence="1">
    <location>
        <begin position="50"/>
        <end position="75"/>
    </location>
</feature>
<keyword evidence="4" id="KW-1185">Reference proteome</keyword>
<dbReference type="Proteomes" id="UP000007013">
    <property type="component" value="Chromosome"/>
</dbReference>
<evidence type="ECO:0000313" key="3">
    <source>
        <dbReference type="EMBL" id="ACB75792.1"/>
    </source>
</evidence>
<dbReference type="RefSeq" id="WP_012375327.1">
    <property type="nucleotide sequence ID" value="NC_010571.1"/>
</dbReference>